<dbReference type="AlphaFoldDB" id="A0A9D2S4P7"/>
<reference evidence="2" key="1">
    <citation type="journal article" date="2021" name="PeerJ">
        <title>Extensive microbial diversity within the chicken gut microbiome revealed by metagenomics and culture.</title>
        <authorList>
            <person name="Gilroy R."/>
            <person name="Ravi A."/>
            <person name="Getino M."/>
            <person name="Pursley I."/>
            <person name="Horton D.L."/>
            <person name="Alikhan N.F."/>
            <person name="Baker D."/>
            <person name="Gharbi K."/>
            <person name="Hall N."/>
            <person name="Watson M."/>
            <person name="Adriaenssens E.M."/>
            <person name="Foster-Nyarko E."/>
            <person name="Jarju S."/>
            <person name="Secka A."/>
            <person name="Antonio M."/>
            <person name="Oren A."/>
            <person name="Chaudhuri R.R."/>
            <person name="La Ragione R."/>
            <person name="Hildebrand F."/>
            <person name="Pallen M.J."/>
        </authorList>
    </citation>
    <scope>NUCLEOTIDE SEQUENCE</scope>
    <source>
        <strain evidence="2">ChiBcec8-13705</strain>
    </source>
</reference>
<sequence length="174" mass="19119">MLSDVWFYLFWVAVALCASTGAALFVVLHPATDPADTGNQQREYTSPDYARTAGFAISEHPDTEILIPQRFWLINDNTAEIEYLIVPSGFARLRAAPAGTLDIPDSFLNGSFESVEEYPIDGITVTQSQSPGRDGMLRWTKDGFDFALLVNTPEMNLLGGVAPDFVRQSTALAR</sequence>
<keyword evidence="1" id="KW-1133">Transmembrane helix</keyword>
<evidence type="ECO:0000313" key="2">
    <source>
        <dbReference type="EMBL" id="HJB42575.1"/>
    </source>
</evidence>
<feature type="transmembrane region" description="Helical" evidence="1">
    <location>
        <begin position="6"/>
        <end position="28"/>
    </location>
</feature>
<keyword evidence="1" id="KW-0472">Membrane</keyword>
<dbReference type="EMBL" id="DWYG01000149">
    <property type="protein sequence ID" value="HJB42575.1"/>
    <property type="molecule type" value="Genomic_DNA"/>
</dbReference>
<dbReference type="Proteomes" id="UP000886803">
    <property type="component" value="Unassembled WGS sequence"/>
</dbReference>
<evidence type="ECO:0000313" key="3">
    <source>
        <dbReference type="Proteomes" id="UP000886803"/>
    </source>
</evidence>
<reference evidence="2" key="2">
    <citation type="submission" date="2021-04" db="EMBL/GenBank/DDBJ databases">
        <authorList>
            <person name="Gilroy R."/>
        </authorList>
    </citation>
    <scope>NUCLEOTIDE SEQUENCE</scope>
    <source>
        <strain evidence="2">ChiBcec8-13705</strain>
    </source>
</reference>
<protein>
    <recommendedName>
        <fullName evidence="4">DUF4367 domain-containing protein</fullName>
    </recommendedName>
</protein>
<proteinExistence type="predicted"/>
<gene>
    <name evidence="2" type="ORF">H9945_08765</name>
</gene>
<evidence type="ECO:0008006" key="4">
    <source>
        <dbReference type="Google" id="ProtNLM"/>
    </source>
</evidence>
<comment type="caution">
    <text evidence="2">The sequence shown here is derived from an EMBL/GenBank/DDBJ whole genome shotgun (WGS) entry which is preliminary data.</text>
</comment>
<evidence type="ECO:0000256" key="1">
    <source>
        <dbReference type="SAM" id="Phobius"/>
    </source>
</evidence>
<name>A0A9D2S4P7_9FIRM</name>
<accession>A0A9D2S4P7</accession>
<organism evidence="2 3">
    <name type="scientific">Candidatus Gemmiger avicola</name>
    <dbReference type="NCBI Taxonomy" id="2838605"/>
    <lineage>
        <taxon>Bacteria</taxon>
        <taxon>Bacillati</taxon>
        <taxon>Bacillota</taxon>
        <taxon>Clostridia</taxon>
        <taxon>Eubacteriales</taxon>
        <taxon>Gemmiger</taxon>
    </lineage>
</organism>
<keyword evidence="1" id="KW-0812">Transmembrane</keyword>